<dbReference type="EMBL" id="UGSQ01000007">
    <property type="protein sequence ID" value="SUB54100.1"/>
    <property type="molecule type" value="Genomic_DNA"/>
</dbReference>
<dbReference type="AlphaFoldDB" id="A0A379BYW9"/>
<reference evidence="1 2" key="1">
    <citation type="submission" date="2018-06" db="EMBL/GenBank/DDBJ databases">
        <authorList>
            <consortium name="Pathogen Informatics"/>
            <person name="Doyle S."/>
        </authorList>
    </citation>
    <scope>NUCLEOTIDE SEQUENCE [LARGE SCALE GENOMIC DNA]</scope>
    <source>
        <strain evidence="1 2">NCTC11188</strain>
    </source>
</reference>
<accession>A0A379BYW9</accession>
<sequence>MKFKFGDVFLQHHQRLQKEVGMSSIWLENTENVYLNSFCFGYRPIKIFDPYFFAFIYVPQVLEQK</sequence>
<evidence type="ECO:0000313" key="2">
    <source>
        <dbReference type="Proteomes" id="UP000255113"/>
    </source>
</evidence>
<protein>
    <submittedName>
        <fullName evidence="1">Uncharacterized protein</fullName>
    </submittedName>
</protein>
<proteinExistence type="predicted"/>
<organism evidence="1 2">
    <name type="scientific">Avibacterium gallinarum</name>
    <name type="common">Pasteurella gallinarum</name>
    <dbReference type="NCBI Taxonomy" id="755"/>
    <lineage>
        <taxon>Bacteria</taxon>
        <taxon>Pseudomonadati</taxon>
        <taxon>Pseudomonadota</taxon>
        <taxon>Gammaproteobacteria</taxon>
        <taxon>Pasteurellales</taxon>
        <taxon>Pasteurellaceae</taxon>
        <taxon>Avibacterium</taxon>
    </lineage>
</organism>
<dbReference type="Proteomes" id="UP000255113">
    <property type="component" value="Unassembled WGS sequence"/>
</dbReference>
<evidence type="ECO:0000313" key="1">
    <source>
        <dbReference type="EMBL" id="SUB54100.1"/>
    </source>
</evidence>
<name>A0A379BYW9_AVIGA</name>
<gene>
    <name evidence="1" type="ORF">NCTC11188_02367</name>
</gene>